<dbReference type="Proteomes" id="UP001501138">
    <property type="component" value="Unassembled WGS sequence"/>
</dbReference>
<keyword evidence="3" id="KW-1185">Reference proteome</keyword>
<evidence type="ECO:0000313" key="2">
    <source>
        <dbReference type="EMBL" id="GAA1721919.1"/>
    </source>
</evidence>
<dbReference type="EMBL" id="BAAAPM010000003">
    <property type="protein sequence ID" value="GAA1721919.1"/>
    <property type="molecule type" value="Genomic_DNA"/>
</dbReference>
<sequence>MSRRRTTTRAVAACLGTAALAVGAALATTVAPAAGSAAGSTAAASEAQNLPGVPEPGASASTWEEWAAQEQADAKATDWAADAAARGCELEDVTISMEVDREYNLAMGAPADLRTHRVELLEDCADLGASTSGSAAEGTASRVGTLGASTAGLPSGNQCDSTSGPGTICLSKSSGRIYASWKYRGSGSVSGFLRVYRVSTGSDGCPTGSTWLTGPDSTWGSGDTRTVSKTRTSAGGYSAYIWKKVLVGHTDWGATCASL</sequence>
<reference evidence="3" key="1">
    <citation type="journal article" date="2019" name="Int. J. Syst. Evol. Microbiol.">
        <title>The Global Catalogue of Microorganisms (GCM) 10K type strain sequencing project: providing services to taxonomists for standard genome sequencing and annotation.</title>
        <authorList>
            <consortium name="The Broad Institute Genomics Platform"/>
            <consortium name="The Broad Institute Genome Sequencing Center for Infectious Disease"/>
            <person name="Wu L."/>
            <person name="Ma J."/>
        </authorList>
    </citation>
    <scope>NUCLEOTIDE SEQUENCE [LARGE SCALE GENOMIC DNA]</scope>
    <source>
        <strain evidence="3">JCM 15589</strain>
    </source>
</reference>
<protein>
    <submittedName>
        <fullName evidence="2">Uncharacterized protein</fullName>
    </submittedName>
</protein>
<feature type="signal peptide" evidence="1">
    <location>
        <begin position="1"/>
        <end position="33"/>
    </location>
</feature>
<accession>A0ABP4VF44</accession>
<evidence type="ECO:0000313" key="3">
    <source>
        <dbReference type="Proteomes" id="UP001501138"/>
    </source>
</evidence>
<feature type="chain" id="PRO_5045116618" evidence="1">
    <location>
        <begin position="34"/>
        <end position="259"/>
    </location>
</feature>
<gene>
    <name evidence="2" type="ORF">GCM10009809_17000</name>
</gene>
<name>A0ABP4VF44_9MICO</name>
<organism evidence="2 3">
    <name type="scientific">Isoptericola hypogeus</name>
    <dbReference type="NCBI Taxonomy" id="300179"/>
    <lineage>
        <taxon>Bacteria</taxon>
        <taxon>Bacillati</taxon>
        <taxon>Actinomycetota</taxon>
        <taxon>Actinomycetes</taxon>
        <taxon>Micrococcales</taxon>
        <taxon>Promicromonosporaceae</taxon>
        <taxon>Isoptericola</taxon>
    </lineage>
</organism>
<evidence type="ECO:0000256" key="1">
    <source>
        <dbReference type="SAM" id="SignalP"/>
    </source>
</evidence>
<dbReference type="RefSeq" id="WP_344247577.1">
    <property type="nucleotide sequence ID" value="NZ_BAAAPM010000003.1"/>
</dbReference>
<keyword evidence="1" id="KW-0732">Signal</keyword>
<comment type="caution">
    <text evidence="2">The sequence shown here is derived from an EMBL/GenBank/DDBJ whole genome shotgun (WGS) entry which is preliminary data.</text>
</comment>
<proteinExistence type="predicted"/>